<keyword evidence="1" id="KW-0175">Coiled coil</keyword>
<evidence type="ECO:0000313" key="3">
    <source>
        <dbReference type="Proteomes" id="UP000076154"/>
    </source>
</evidence>
<reference evidence="2" key="1">
    <citation type="submission" date="2018-04" db="EMBL/GenBank/DDBJ databases">
        <title>Whole genome sequencing of Hypsizygus marmoreus.</title>
        <authorList>
            <person name="Choi I.-G."/>
            <person name="Min B."/>
            <person name="Kim J.-G."/>
            <person name="Kim S."/>
            <person name="Oh Y.-L."/>
            <person name="Kong W.-S."/>
            <person name="Park H."/>
            <person name="Jeong J."/>
            <person name="Song E.-S."/>
        </authorList>
    </citation>
    <scope>NUCLEOTIDE SEQUENCE [LARGE SCALE GENOMIC DNA]</scope>
    <source>
        <strain evidence="2">51987-8</strain>
    </source>
</reference>
<proteinExistence type="predicted"/>
<evidence type="ECO:0000256" key="1">
    <source>
        <dbReference type="SAM" id="Coils"/>
    </source>
</evidence>
<dbReference type="Proteomes" id="UP000076154">
    <property type="component" value="Unassembled WGS sequence"/>
</dbReference>
<dbReference type="EMBL" id="LUEZ02000013">
    <property type="protein sequence ID" value="RDB27939.1"/>
    <property type="molecule type" value="Genomic_DNA"/>
</dbReference>
<evidence type="ECO:0000313" key="2">
    <source>
        <dbReference type="EMBL" id="RDB27939.1"/>
    </source>
</evidence>
<name>A0A369K016_HYPMA</name>
<keyword evidence="3" id="KW-1185">Reference proteome</keyword>
<feature type="coiled-coil region" evidence="1">
    <location>
        <begin position="37"/>
        <end position="97"/>
    </location>
</feature>
<sequence>MFKGAKAKASTAVNELATAQQASIQEVGNTATEARLRNDTLQQLARFNHNIQALDNEITNTSPYFMPLKKKDFERRIASLRAELEDIQNGFRSETERINNEAAIDQSRKSISSLLRRVAAGNNTLVMSHELRLHGLKEVILKSPAPQYLTLNL</sequence>
<dbReference type="InParanoid" id="A0A369K016"/>
<accession>A0A369K016</accession>
<dbReference type="AlphaFoldDB" id="A0A369K016"/>
<organism evidence="2 3">
    <name type="scientific">Hypsizygus marmoreus</name>
    <name type="common">White beech mushroom</name>
    <name type="synonym">Agaricus marmoreus</name>
    <dbReference type="NCBI Taxonomy" id="39966"/>
    <lineage>
        <taxon>Eukaryota</taxon>
        <taxon>Fungi</taxon>
        <taxon>Dikarya</taxon>
        <taxon>Basidiomycota</taxon>
        <taxon>Agaricomycotina</taxon>
        <taxon>Agaricomycetes</taxon>
        <taxon>Agaricomycetidae</taxon>
        <taxon>Agaricales</taxon>
        <taxon>Tricholomatineae</taxon>
        <taxon>Lyophyllaceae</taxon>
        <taxon>Hypsizygus</taxon>
    </lineage>
</organism>
<comment type="caution">
    <text evidence="2">The sequence shown here is derived from an EMBL/GenBank/DDBJ whole genome shotgun (WGS) entry which is preliminary data.</text>
</comment>
<protein>
    <submittedName>
        <fullName evidence="2">Uncharacterized protein</fullName>
    </submittedName>
</protein>
<gene>
    <name evidence="2" type="ORF">Hypma_002166</name>
</gene>